<dbReference type="GO" id="GO:0003677">
    <property type="term" value="F:DNA binding"/>
    <property type="evidence" value="ECO:0007669"/>
    <property type="project" value="UniProtKB-KW"/>
</dbReference>
<evidence type="ECO:0000313" key="4">
    <source>
        <dbReference type="EMBL" id="TDG01094.1"/>
    </source>
</evidence>
<dbReference type="CDD" id="cd01189">
    <property type="entry name" value="INT_ICEBs1_C_like"/>
    <property type="match status" value="1"/>
</dbReference>
<keyword evidence="1" id="KW-0238">DNA-binding</keyword>
<sequence>MSRPPLQIGTWGKISRDEVSPGVWRAMARFRDFDGVTRKVEARAAATSKNDKGGKAERLLIAALTDRAMPAGEDITSDTRITKLGLIWWAEFEDADRAINTRTRYRDILENYVSPGVGGLRIREATVSTLDRFLKTMRIKHGNGTAKQCKTVLSGMLGLAARHGALDGNPLRDVATIPINHKEVRALTVTEVGALRAGLRQWEADKKQAGRYPTTDILDVIDIMLATGARIGEALALRWKDVDLKSEKPTVTVNGTIVYVPKKGLTIQEHPKSANSRQKYFLPSFAVEMLLRRQIGQLEANPWDVVFPSAVGSLRDPNNFRRQWRSASLDLGFQWVTPHTFRKTVGTLLEASSGVAVASAQLGHSSENVTRKHYIQKTHEAPDNTSLLEAFGN</sequence>
<gene>
    <name evidence="4" type="ORF">E1809_03460</name>
</gene>
<dbReference type="RefSeq" id="WP_133202834.1">
    <property type="nucleotide sequence ID" value="NZ_SMRU01000003.1"/>
</dbReference>
<dbReference type="SUPFAM" id="SSF56349">
    <property type="entry name" value="DNA breaking-rejoining enzymes"/>
    <property type="match status" value="1"/>
</dbReference>
<reference evidence="4 5" key="1">
    <citation type="submission" date="2019-03" db="EMBL/GenBank/DDBJ databases">
        <title>Whole genome sequence of Arthrobacter sp JH1-1.</title>
        <authorList>
            <person name="Trinh H.N."/>
        </authorList>
    </citation>
    <scope>NUCLEOTIDE SEQUENCE [LARGE SCALE GENOMIC DNA]</scope>
    <source>
        <strain evidence="4 5">JH1-1</strain>
    </source>
</reference>
<dbReference type="GO" id="GO:0006310">
    <property type="term" value="P:DNA recombination"/>
    <property type="evidence" value="ECO:0007669"/>
    <property type="project" value="UniProtKB-KW"/>
</dbReference>
<comment type="caution">
    <text evidence="4">The sequence shown here is derived from an EMBL/GenBank/DDBJ whole genome shotgun (WGS) entry which is preliminary data.</text>
</comment>
<dbReference type="InterPro" id="IPR010998">
    <property type="entry name" value="Integrase_recombinase_N"/>
</dbReference>
<evidence type="ECO:0000256" key="1">
    <source>
        <dbReference type="ARBA" id="ARBA00023125"/>
    </source>
</evidence>
<dbReference type="Proteomes" id="UP000295511">
    <property type="component" value="Unassembled WGS sequence"/>
</dbReference>
<feature type="domain" description="Tyr recombinase" evidence="3">
    <location>
        <begin position="182"/>
        <end position="392"/>
    </location>
</feature>
<evidence type="ECO:0000256" key="2">
    <source>
        <dbReference type="ARBA" id="ARBA00023172"/>
    </source>
</evidence>
<dbReference type="InterPro" id="IPR050090">
    <property type="entry name" value="Tyrosine_recombinase_XerCD"/>
</dbReference>
<keyword evidence="2" id="KW-0233">DNA recombination</keyword>
<protein>
    <submittedName>
        <fullName evidence="4">Site-specific integrase</fullName>
    </submittedName>
</protein>
<name>A0A4R5KYD3_9MICC</name>
<dbReference type="GO" id="GO:0015074">
    <property type="term" value="P:DNA integration"/>
    <property type="evidence" value="ECO:0007669"/>
    <property type="project" value="InterPro"/>
</dbReference>
<organism evidence="4 5">
    <name type="scientific">Arthrobacter terricola</name>
    <dbReference type="NCBI Taxonomy" id="2547396"/>
    <lineage>
        <taxon>Bacteria</taxon>
        <taxon>Bacillati</taxon>
        <taxon>Actinomycetota</taxon>
        <taxon>Actinomycetes</taxon>
        <taxon>Micrococcales</taxon>
        <taxon>Micrococcaceae</taxon>
        <taxon>Arthrobacter</taxon>
    </lineage>
</organism>
<evidence type="ECO:0000313" key="5">
    <source>
        <dbReference type="Proteomes" id="UP000295511"/>
    </source>
</evidence>
<dbReference type="InterPro" id="IPR011010">
    <property type="entry name" value="DNA_brk_join_enz"/>
</dbReference>
<dbReference type="Pfam" id="PF00589">
    <property type="entry name" value="Phage_integrase"/>
    <property type="match status" value="1"/>
</dbReference>
<dbReference type="InterPro" id="IPR002104">
    <property type="entry name" value="Integrase_catalytic"/>
</dbReference>
<dbReference type="PROSITE" id="PS51898">
    <property type="entry name" value="TYR_RECOMBINASE"/>
    <property type="match status" value="1"/>
</dbReference>
<dbReference type="Gene3D" id="1.10.443.10">
    <property type="entry name" value="Intergrase catalytic core"/>
    <property type="match status" value="1"/>
</dbReference>
<dbReference type="PANTHER" id="PTHR30349">
    <property type="entry name" value="PHAGE INTEGRASE-RELATED"/>
    <property type="match status" value="1"/>
</dbReference>
<keyword evidence="5" id="KW-1185">Reference proteome</keyword>
<proteinExistence type="predicted"/>
<dbReference type="AlphaFoldDB" id="A0A4R5KYD3"/>
<dbReference type="EMBL" id="SMRU01000003">
    <property type="protein sequence ID" value="TDG01094.1"/>
    <property type="molecule type" value="Genomic_DNA"/>
</dbReference>
<dbReference type="OrthoDB" id="4326943at2"/>
<dbReference type="Gene3D" id="1.10.150.130">
    <property type="match status" value="1"/>
</dbReference>
<evidence type="ECO:0000259" key="3">
    <source>
        <dbReference type="PROSITE" id="PS51898"/>
    </source>
</evidence>
<accession>A0A4R5KYD3</accession>
<dbReference type="InterPro" id="IPR013762">
    <property type="entry name" value="Integrase-like_cat_sf"/>
</dbReference>